<keyword evidence="4" id="KW-0488">Methylation</keyword>
<dbReference type="InterPro" id="IPR022346">
    <property type="entry name" value="T2SS_GspH"/>
</dbReference>
<sequence length="220" mass="23061">MGHKADKTPDGGFTLLELMIAIAIASILLTIGVPSLRSFFETQELKSAAEQTYSRIQRARSEAISRKAEVGVNFSADGSTTWAYGLTDTNSGTCNTAETDASQSDACTVAVDDGDGAVDGIDGVVDVADKVLMRFTSAEHAGVEMTLRGFTNGSKIIFEPLRGTAREISGNVSTGEVLLRSNSGRQLMIKVGLLGQVRICSPDGSLIGYTDGAPGNDSDC</sequence>
<dbReference type="RefSeq" id="WP_069947510.1">
    <property type="nucleotide sequence ID" value="NZ_CP014143.1"/>
</dbReference>
<dbReference type="InterPro" id="IPR045584">
    <property type="entry name" value="Pilin-like"/>
</dbReference>
<gene>
    <name evidence="13" type="ORF">AUP74_02095</name>
</gene>
<evidence type="ECO:0000259" key="12">
    <source>
        <dbReference type="Pfam" id="PF12019"/>
    </source>
</evidence>
<feature type="domain" description="General secretion pathway GspH" evidence="12">
    <location>
        <begin position="48"/>
        <end position="192"/>
    </location>
</feature>
<keyword evidence="14" id="KW-1185">Reference proteome</keyword>
<dbReference type="InterPro" id="IPR012902">
    <property type="entry name" value="N_methyl_site"/>
</dbReference>
<protein>
    <recommendedName>
        <fullName evidence="2">Type II secretion system protein H</fullName>
    </recommendedName>
    <alternativeName>
        <fullName evidence="10">General secretion pathway protein H</fullName>
    </alternativeName>
</protein>
<dbReference type="GO" id="GO:0015628">
    <property type="term" value="P:protein secretion by the type II secretion system"/>
    <property type="evidence" value="ECO:0007669"/>
    <property type="project" value="InterPro"/>
</dbReference>
<dbReference type="NCBIfam" id="TIGR02532">
    <property type="entry name" value="IV_pilin_GFxxxE"/>
    <property type="match status" value="1"/>
</dbReference>
<keyword evidence="3" id="KW-1003">Cell membrane</keyword>
<keyword evidence="8 11" id="KW-0472">Membrane</keyword>
<dbReference type="STRING" id="1769779.AUP74_02095"/>
<proteinExistence type="inferred from homology"/>
<evidence type="ECO:0000256" key="7">
    <source>
        <dbReference type="ARBA" id="ARBA00022989"/>
    </source>
</evidence>
<accession>A0A1C9W8N2</accession>
<organism evidence="13 14">
    <name type="scientific">Microbulbifer aggregans</name>
    <dbReference type="NCBI Taxonomy" id="1769779"/>
    <lineage>
        <taxon>Bacteria</taxon>
        <taxon>Pseudomonadati</taxon>
        <taxon>Pseudomonadota</taxon>
        <taxon>Gammaproteobacteria</taxon>
        <taxon>Cellvibrionales</taxon>
        <taxon>Microbulbiferaceae</taxon>
        <taxon>Microbulbifer</taxon>
    </lineage>
</organism>
<evidence type="ECO:0000256" key="1">
    <source>
        <dbReference type="ARBA" id="ARBA00004377"/>
    </source>
</evidence>
<reference evidence="14" key="1">
    <citation type="submission" date="2016-01" db="EMBL/GenBank/DDBJ databases">
        <title>Complete genome sequence of Microbulbifer sp. CCB-MM1, a halophile isolated from Matang Mangrove Forest, Perak.</title>
        <authorList>
            <person name="Moh T.H."/>
            <person name="Dinesh B."/>
            <person name="Lau N.-S."/>
            <person name="Go F."/>
            <person name="Alexander Chong S.-C."/>
        </authorList>
    </citation>
    <scope>NUCLEOTIDE SEQUENCE [LARGE SCALE GENOMIC DNA]</scope>
    <source>
        <strain evidence="14">CCB-MM1</strain>
    </source>
</reference>
<evidence type="ECO:0000256" key="8">
    <source>
        <dbReference type="ARBA" id="ARBA00023136"/>
    </source>
</evidence>
<dbReference type="GO" id="GO:0015627">
    <property type="term" value="C:type II protein secretion system complex"/>
    <property type="evidence" value="ECO:0007669"/>
    <property type="project" value="InterPro"/>
</dbReference>
<dbReference type="OrthoDB" id="5570404at2"/>
<dbReference type="PROSITE" id="PS00409">
    <property type="entry name" value="PROKAR_NTER_METHYL"/>
    <property type="match status" value="1"/>
</dbReference>
<dbReference type="AlphaFoldDB" id="A0A1C9W8N2"/>
<evidence type="ECO:0000256" key="11">
    <source>
        <dbReference type="SAM" id="Phobius"/>
    </source>
</evidence>
<evidence type="ECO:0000256" key="3">
    <source>
        <dbReference type="ARBA" id="ARBA00022475"/>
    </source>
</evidence>
<evidence type="ECO:0000256" key="10">
    <source>
        <dbReference type="ARBA" id="ARBA00030775"/>
    </source>
</evidence>
<dbReference type="Pfam" id="PF12019">
    <property type="entry name" value="GspH"/>
    <property type="match status" value="1"/>
</dbReference>
<evidence type="ECO:0000256" key="6">
    <source>
        <dbReference type="ARBA" id="ARBA00022692"/>
    </source>
</evidence>
<dbReference type="Gene3D" id="3.30.700.10">
    <property type="entry name" value="Glycoprotein, Type 4 Pilin"/>
    <property type="match status" value="1"/>
</dbReference>
<dbReference type="EMBL" id="CP014143">
    <property type="protein sequence ID" value="AOS97519.1"/>
    <property type="molecule type" value="Genomic_DNA"/>
</dbReference>
<dbReference type="Pfam" id="PF07963">
    <property type="entry name" value="N_methyl"/>
    <property type="match status" value="1"/>
</dbReference>
<dbReference type="GO" id="GO:0005886">
    <property type="term" value="C:plasma membrane"/>
    <property type="evidence" value="ECO:0007669"/>
    <property type="project" value="UniProtKB-SubCell"/>
</dbReference>
<dbReference type="SUPFAM" id="SSF54523">
    <property type="entry name" value="Pili subunits"/>
    <property type="match status" value="1"/>
</dbReference>
<evidence type="ECO:0000256" key="5">
    <source>
        <dbReference type="ARBA" id="ARBA00022519"/>
    </source>
</evidence>
<feature type="transmembrane region" description="Helical" evidence="11">
    <location>
        <begin position="12"/>
        <end position="36"/>
    </location>
</feature>
<keyword evidence="6 11" id="KW-0812">Transmembrane</keyword>
<evidence type="ECO:0000256" key="9">
    <source>
        <dbReference type="ARBA" id="ARBA00025772"/>
    </source>
</evidence>
<evidence type="ECO:0000256" key="2">
    <source>
        <dbReference type="ARBA" id="ARBA00021549"/>
    </source>
</evidence>
<comment type="subcellular location">
    <subcellularLocation>
        <location evidence="1">Cell inner membrane</location>
        <topology evidence="1">Single-pass membrane protein</topology>
    </subcellularLocation>
</comment>
<evidence type="ECO:0000313" key="14">
    <source>
        <dbReference type="Proteomes" id="UP000095672"/>
    </source>
</evidence>
<evidence type="ECO:0000256" key="4">
    <source>
        <dbReference type="ARBA" id="ARBA00022481"/>
    </source>
</evidence>
<keyword evidence="7 11" id="KW-1133">Transmembrane helix</keyword>
<name>A0A1C9W8N2_9GAMM</name>
<dbReference type="KEGG" id="micc:AUP74_02095"/>
<keyword evidence="5" id="KW-0997">Cell inner membrane</keyword>
<dbReference type="Proteomes" id="UP000095672">
    <property type="component" value="Chromosome"/>
</dbReference>
<evidence type="ECO:0000313" key="13">
    <source>
        <dbReference type="EMBL" id="AOS97519.1"/>
    </source>
</evidence>
<comment type="similarity">
    <text evidence="9">Belongs to the GSP H family.</text>
</comment>